<protein>
    <submittedName>
        <fullName evidence="1">Prostatic acid phosphatase</fullName>
    </submittedName>
</protein>
<dbReference type="SUPFAM" id="SSF53254">
    <property type="entry name" value="Phosphoglycerate mutase-like"/>
    <property type="match status" value="1"/>
</dbReference>
<dbReference type="Gene3D" id="3.40.50.1240">
    <property type="entry name" value="Phosphoglycerate mutase-like"/>
    <property type="match status" value="1"/>
</dbReference>
<sequence>MTLQLVLTALYPPIDKQIWSKTLTWQPSDTIYTRISEDGLLFPTVCKEYSQAYIKVLKSEEVVKQIAKFDDLMKQLSRPVGRNITGLYDLYTLYHILSIQVAMNLSLPDWSRSIFPNGRLFSAAMLQYRLYNYNDQLIRLNGGKFQARAYKFYWNYPVNPLTPTGNYSHQKCI</sequence>
<reference evidence="1 2" key="1">
    <citation type="journal article" date="2010" name="Science">
        <title>Genomic comparison of the ants Camponotus floridanus and Harpegnathos saltator.</title>
        <authorList>
            <person name="Bonasio R."/>
            <person name="Zhang G."/>
            <person name="Ye C."/>
            <person name="Mutti N.S."/>
            <person name="Fang X."/>
            <person name="Qin N."/>
            <person name="Donahue G."/>
            <person name="Yang P."/>
            <person name="Li Q."/>
            <person name="Li C."/>
            <person name="Zhang P."/>
            <person name="Huang Z."/>
            <person name="Berger S.L."/>
            <person name="Reinberg D."/>
            <person name="Wang J."/>
            <person name="Liebig J."/>
        </authorList>
    </citation>
    <scope>NUCLEOTIDE SEQUENCE [LARGE SCALE GENOMIC DNA]</scope>
    <source>
        <strain evidence="1 2">R22 G/1</strain>
    </source>
</reference>
<dbReference type="InParanoid" id="E2BDF9"/>
<dbReference type="GO" id="GO:0016791">
    <property type="term" value="F:phosphatase activity"/>
    <property type="evidence" value="ECO:0007669"/>
    <property type="project" value="UniProtKB-ARBA"/>
</dbReference>
<dbReference type="Proteomes" id="UP000008237">
    <property type="component" value="Unassembled WGS sequence"/>
</dbReference>
<accession>E2BDF9</accession>
<dbReference type="AlphaFoldDB" id="E2BDF9"/>
<evidence type="ECO:0000313" key="2">
    <source>
        <dbReference type="Proteomes" id="UP000008237"/>
    </source>
</evidence>
<dbReference type="OrthoDB" id="10257284at2759"/>
<keyword evidence="2" id="KW-1185">Reference proteome</keyword>
<name>E2BDF9_HARSA</name>
<evidence type="ECO:0000313" key="1">
    <source>
        <dbReference type="EMBL" id="EFN86271.1"/>
    </source>
</evidence>
<dbReference type="InterPro" id="IPR029033">
    <property type="entry name" value="His_PPase_superfam"/>
</dbReference>
<gene>
    <name evidence="1" type="ORF">EAI_15356</name>
</gene>
<dbReference type="EMBL" id="GL447620">
    <property type="protein sequence ID" value="EFN86271.1"/>
    <property type="molecule type" value="Genomic_DNA"/>
</dbReference>
<organism evidence="2">
    <name type="scientific">Harpegnathos saltator</name>
    <name type="common">Jerdon's jumping ant</name>
    <dbReference type="NCBI Taxonomy" id="610380"/>
    <lineage>
        <taxon>Eukaryota</taxon>
        <taxon>Metazoa</taxon>
        <taxon>Ecdysozoa</taxon>
        <taxon>Arthropoda</taxon>
        <taxon>Hexapoda</taxon>
        <taxon>Insecta</taxon>
        <taxon>Pterygota</taxon>
        <taxon>Neoptera</taxon>
        <taxon>Endopterygota</taxon>
        <taxon>Hymenoptera</taxon>
        <taxon>Apocrita</taxon>
        <taxon>Aculeata</taxon>
        <taxon>Formicoidea</taxon>
        <taxon>Formicidae</taxon>
        <taxon>Ponerinae</taxon>
        <taxon>Ponerini</taxon>
        <taxon>Harpegnathos</taxon>
    </lineage>
</organism>
<proteinExistence type="predicted"/>